<sequence>MSEQRKEKLSLEGYLFFVETRNRRWYSVDQLNQVLSMHGFCRFRTKKAIIEALKPVELMAASRSTLGKNRSITAVDAGLELEEIQGDIAAIGWAECPLSSVLTIPSSPTDEPIKKRPISIANWGAKKKRNNKAPPSLLPDANPYPLAVLSDLVNNDNTNITT</sequence>
<proteinExistence type="predicted"/>
<dbReference type="GeneID" id="120249716"/>
<name>A0AB40AH02_DIOCR</name>
<dbReference type="InterPro" id="IPR056689">
    <property type="entry name" value="DUF7787"/>
</dbReference>
<reference evidence="3" key="1">
    <citation type="submission" date="2025-08" db="UniProtKB">
        <authorList>
            <consortium name="RefSeq"/>
        </authorList>
    </citation>
    <scope>IDENTIFICATION</scope>
</reference>
<evidence type="ECO:0000313" key="3">
    <source>
        <dbReference type="RefSeq" id="XP_039114261.1"/>
    </source>
</evidence>
<dbReference type="AlphaFoldDB" id="A0AB40AH02"/>
<feature type="domain" description="DUF7787" evidence="1">
    <location>
        <begin position="6"/>
        <end position="59"/>
    </location>
</feature>
<gene>
    <name evidence="3" type="primary">LOC120249716</name>
</gene>
<keyword evidence="2" id="KW-1185">Reference proteome</keyword>
<dbReference type="RefSeq" id="XP_039114261.1">
    <property type="nucleotide sequence ID" value="XM_039258327.1"/>
</dbReference>
<dbReference type="PANTHER" id="PTHR35096">
    <property type="entry name" value="BNAA08G28570D PROTEIN"/>
    <property type="match status" value="1"/>
</dbReference>
<organism evidence="2 3">
    <name type="scientific">Dioscorea cayennensis subsp. rotundata</name>
    <name type="common">White Guinea yam</name>
    <name type="synonym">Dioscorea rotundata</name>
    <dbReference type="NCBI Taxonomy" id="55577"/>
    <lineage>
        <taxon>Eukaryota</taxon>
        <taxon>Viridiplantae</taxon>
        <taxon>Streptophyta</taxon>
        <taxon>Embryophyta</taxon>
        <taxon>Tracheophyta</taxon>
        <taxon>Spermatophyta</taxon>
        <taxon>Magnoliopsida</taxon>
        <taxon>Liliopsida</taxon>
        <taxon>Dioscoreales</taxon>
        <taxon>Dioscoreaceae</taxon>
        <taxon>Dioscorea</taxon>
    </lineage>
</organism>
<protein>
    <submittedName>
        <fullName evidence="3">Uncharacterized protein LOC120249716</fullName>
    </submittedName>
</protein>
<dbReference type="Proteomes" id="UP001515500">
    <property type="component" value="Chromosome 19"/>
</dbReference>
<evidence type="ECO:0000313" key="2">
    <source>
        <dbReference type="Proteomes" id="UP001515500"/>
    </source>
</evidence>
<evidence type="ECO:0000259" key="1">
    <source>
        <dbReference type="Pfam" id="PF25042"/>
    </source>
</evidence>
<dbReference type="PANTHER" id="PTHR35096:SF8">
    <property type="entry name" value="OS03G0308600 PROTEIN"/>
    <property type="match status" value="1"/>
</dbReference>
<accession>A0AB40AH02</accession>
<dbReference type="Pfam" id="PF25042">
    <property type="entry name" value="DUF7787"/>
    <property type="match status" value="1"/>
</dbReference>